<dbReference type="RefSeq" id="WP_238388948.1">
    <property type="nucleotide sequence ID" value="NZ_CP042914.1"/>
</dbReference>
<accession>A0A5B9QN48</accession>
<proteinExistence type="predicted"/>
<organism evidence="3 4">
    <name type="scientific">Roseimaritima ulvae</name>
    <dbReference type="NCBI Taxonomy" id="980254"/>
    <lineage>
        <taxon>Bacteria</taxon>
        <taxon>Pseudomonadati</taxon>
        <taxon>Planctomycetota</taxon>
        <taxon>Planctomycetia</taxon>
        <taxon>Pirellulales</taxon>
        <taxon>Pirellulaceae</taxon>
        <taxon>Roseimaritima</taxon>
    </lineage>
</organism>
<dbReference type="Proteomes" id="UP000325286">
    <property type="component" value="Chromosome"/>
</dbReference>
<evidence type="ECO:0000256" key="1">
    <source>
        <dbReference type="SAM" id="MobiDB-lite"/>
    </source>
</evidence>
<name>A0A5B9QN48_9BACT</name>
<feature type="chain" id="PRO_5022827683" evidence="2">
    <location>
        <begin position="38"/>
        <end position="1011"/>
    </location>
</feature>
<dbReference type="SUPFAM" id="SSF63829">
    <property type="entry name" value="Calcium-dependent phosphotriesterase"/>
    <property type="match status" value="1"/>
</dbReference>
<protein>
    <submittedName>
        <fullName evidence="3">Uncharacterized protein</fullName>
    </submittedName>
</protein>
<evidence type="ECO:0000313" key="3">
    <source>
        <dbReference type="EMBL" id="QEG39060.1"/>
    </source>
</evidence>
<dbReference type="KEGG" id="rul:UC8_10210"/>
<feature type="region of interest" description="Disordered" evidence="1">
    <location>
        <begin position="38"/>
        <end position="63"/>
    </location>
</feature>
<reference evidence="3 4" key="1">
    <citation type="submission" date="2019-08" db="EMBL/GenBank/DDBJ databases">
        <title>Deep-cultivation of Planctomycetes and their phenomic and genomic characterization uncovers novel biology.</title>
        <authorList>
            <person name="Wiegand S."/>
            <person name="Jogler M."/>
            <person name="Boedeker C."/>
            <person name="Pinto D."/>
            <person name="Vollmers J."/>
            <person name="Rivas-Marin E."/>
            <person name="Kohn T."/>
            <person name="Peeters S.H."/>
            <person name="Heuer A."/>
            <person name="Rast P."/>
            <person name="Oberbeckmann S."/>
            <person name="Bunk B."/>
            <person name="Jeske O."/>
            <person name="Meyerdierks A."/>
            <person name="Storesund J.E."/>
            <person name="Kallscheuer N."/>
            <person name="Luecker S."/>
            <person name="Lage O.M."/>
            <person name="Pohl T."/>
            <person name="Merkel B.J."/>
            <person name="Hornburger P."/>
            <person name="Mueller R.-W."/>
            <person name="Bruemmer F."/>
            <person name="Labrenz M."/>
            <person name="Spormann A.M."/>
            <person name="Op den Camp H."/>
            <person name="Overmann J."/>
            <person name="Amann R."/>
            <person name="Jetten M.S.M."/>
            <person name="Mascher T."/>
            <person name="Medema M.H."/>
            <person name="Devos D.P."/>
            <person name="Kaster A.-K."/>
            <person name="Ovreas L."/>
            <person name="Rohde M."/>
            <person name="Galperin M.Y."/>
            <person name="Jogler C."/>
        </authorList>
    </citation>
    <scope>NUCLEOTIDE SEQUENCE [LARGE SCALE GENOMIC DNA]</scope>
    <source>
        <strain evidence="3 4">UC8</strain>
    </source>
</reference>
<evidence type="ECO:0000256" key="2">
    <source>
        <dbReference type="SAM" id="SignalP"/>
    </source>
</evidence>
<dbReference type="EMBL" id="CP042914">
    <property type="protein sequence ID" value="QEG39060.1"/>
    <property type="molecule type" value="Genomic_DNA"/>
</dbReference>
<feature type="signal peptide" evidence="2">
    <location>
        <begin position="1"/>
        <end position="37"/>
    </location>
</feature>
<evidence type="ECO:0000313" key="4">
    <source>
        <dbReference type="Proteomes" id="UP000325286"/>
    </source>
</evidence>
<dbReference type="AlphaFoldDB" id="A0A5B9QN48"/>
<gene>
    <name evidence="3" type="ORF">UC8_10210</name>
</gene>
<sequence precursor="true">MQITPGMILSGPHRSGPLRTFLISFCILSWTLPQAVAAEPQQTNSPQPKSPAASPAIPATPPPTPRTDLFISGVYPHLTTYGVYSQNGAHYKGGHNECGIGAIVPWAGKLWMVNYAPHMPRGSEHKLYSVDPDLTKPLTIHPESVGGTPAGRMIHRESNQLLIGHHLVDAEGNVRTIQPEDMPIRVTAIARHLSEPENLVYYIDMEGSIWEANVHTLAVKRLFKKPVPGWHSKGGYTSQGRLVISNNGELHVGDYRDVLVGGEAKTPEERGVLAEFDGTDWRIVERRQFTEVTGPQGITGGSDGDDPLWTMGWDRRSVRLKVLDQGTWHTYLLPKAAYCNDAQHGWYTEWPRIRQITDGRWMMDMHGMFFEFPPSFSSRNSAGIRPIGSHLRYVPDFCDWNGRLVLASDETSIQGNPLAGQPQSNLWFGSFDDLSNWGPASGYGGPWIDDLVKADTPSDPFLIAGFDHRIVHLAIGRIKPVSDQTLRTADRLPIIDVSDELATLPRISTARGNWREPAAGFDFTLDQPAAVYLAADGRGASPLPPEWQPTELTVRWSKQVPDVVYVRHFPAGTVSIPGNSDEHGKGAFGMPHLAFIKFAGVAGDHKDGIDGKGTDDGVAGGIQPLGKAVVMSPLRFSAETANAETLVRVKLQVDSAGNGTWTDLETIELAVGDSIAKQLPADLNAQWLRLVTDRDCVATAMLHQTTSRFIDGDSAEHQALFAGLAEVDEQALGGLLYPAKRNRNLRVLAGPQRSFEFNKADFRFEPVADDAELAELLHVEPEFTVDEASVVLTHRGQRLRLPKGDAAFDQAFASGWPRASREVQSERHLANIHGTFYEIPLVTNGAPPAWNLLRPVSSHRKQITDFCSWNGLLVLTGVRPDAVADGHVFRDDQHNMALWFGGIDDLWKLGKPVGRGGPWRNSKVEAGKPSDPYLMKGYDEKTVTLEHRGAEAATITLQIDIDGTGRWLDYDSFSLPPGSPQTHQFPAGFSACWIRAISDTATTASVQFDYR</sequence>
<feature type="compositionally biased region" description="Low complexity" evidence="1">
    <location>
        <begin position="45"/>
        <end position="57"/>
    </location>
</feature>
<keyword evidence="2" id="KW-0732">Signal</keyword>
<keyword evidence="4" id="KW-1185">Reference proteome</keyword>